<accession>A0A9X1WKM4</accession>
<dbReference type="EMBL" id="JALIRP010000002">
    <property type="protein sequence ID" value="MCJ8011052.1"/>
    <property type="molecule type" value="Genomic_DNA"/>
</dbReference>
<dbReference type="PANTHER" id="PTHR46173:SF1">
    <property type="entry name" value="CCA TRNA NUCLEOTIDYLTRANSFERASE 1, MITOCHONDRIAL"/>
    <property type="match status" value="1"/>
</dbReference>
<keyword evidence="8 9" id="KW-0694">RNA-binding</keyword>
<evidence type="ECO:0000256" key="4">
    <source>
        <dbReference type="ARBA" id="ARBA00022695"/>
    </source>
</evidence>
<dbReference type="GO" id="GO:0046872">
    <property type="term" value="F:metal ion binding"/>
    <property type="evidence" value="ECO:0007669"/>
    <property type="project" value="UniProtKB-KW"/>
</dbReference>
<evidence type="ECO:0000256" key="8">
    <source>
        <dbReference type="ARBA" id="ARBA00022884"/>
    </source>
</evidence>
<evidence type="ECO:0000256" key="9">
    <source>
        <dbReference type="RuleBase" id="RU003953"/>
    </source>
</evidence>
<evidence type="ECO:0000256" key="2">
    <source>
        <dbReference type="ARBA" id="ARBA00022679"/>
    </source>
</evidence>
<dbReference type="CDD" id="cd05398">
    <property type="entry name" value="NT_ClassII-CCAase"/>
    <property type="match status" value="1"/>
</dbReference>
<proteinExistence type="inferred from homology"/>
<evidence type="ECO:0000313" key="14">
    <source>
        <dbReference type="Proteomes" id="UP001139347"/>
    </source>
</evidence>
<evidence type="ECO:0000256" key="5">
    <source>
        <dbReference type="ARBA" id="ARBA00022723"/>
    </source>
</evidence>
<keyword evidence="7" id="KW-0460">Magnesium</keyword>
<dbReference type="GO" id="GO:0008033">
    <property type="term" value="P:tRNA processing"/>
    <property type="evidence" value="ECO:0007669"/>
    <property type="project" value="UniProtKB-KW"/>
</dbReference>
<reference evidence="13" key="1">
    <citation type="submission" date="2022-04" db="EMBL/GenBank/DDBJ databases">
        <title>Paenibacillus mangrovi sp. nov., a novel endophytic bacterium isolated from bark of Kandelia candel.</title>
        <authorList>
            <person name="Tuo L."/>
        </authorList>
    </citation>
    <scope>NUCLEOTIDE SEQUENCE</scope>
    <source>
        <strain evidence="13">KQZ6P-2</strain>
    </source>
</reference>
<dbReference type="InterPro" id="IPR043519">
    <property type="entry name" value="NT_sf"/>
</dbReference>
<dbReference type="EC" id="2.7.7.72" evidence="13"/>
<dbReference type="InterPro" id="IPR032810">
    <property type="entry name" value="CCA-adding_enz_C"/>
</dbReference>
<dbReference type="PANTHER" id="PTHR46173">
    <property type="entry name" value="CCA TRNA NUCLEOTIDYLTRANSFERASE 1, MITOCHONDRIAL"/>
    <property type="match status" value="1"/>
</dbReference>
<dbReference type="InterPro" id="IPR032828">
    <property type="entry name" value="PolyA_RNA-bd"/>
</dbReference>
<dbReference type="Gene3D" id="3.30.460.10">
    <property type="entry name" value="Beta Polymerase, domain 2"/>
    <property type="match status" value="1"/>
</dbReference>
<dbReference type="SUPFAM" id="SSF81891">
    <property type="entry name" value="Poly A polymerase C-terminal region-like"/>
    <property type="match status" value="1"/>
</dbReference>
<dbReference type="Gene3D" id="1.10.3090.10">
    <property type="entry name" value="cca-adding enzyme, domain 2"/>
    <property type="match status" value="1"/>
</dbReference>
<keyword evidence="5" id="KW-0479">Metal-binding</keyword>
<feature type="domain" description="Poly A polymerase head" evidence="10">
    <location>
        <begin position="29"/>
        <end position="149"/>
    </location>
</feature>
<dbReference type="Proteomes" id="UP001139347">
    <property type="component" value="Unassembled WGS sequence"/>
</dbReference>
<gene>
    <name evidence="13" type="ORF">MUG84_04750</name>
</gene>
<dbReference type="AlphaFoldDB" id="A0A9X1WKM4"/>
<evidence type="ECO:0000256" key="7">
    <source>
        <dbReference type="ARBA" id="ARBA00022842"/>
    </source>
</evidence>
<sequence>MVRWKQADTAMALHSEEVIIKLLEHGFEAYWVGGCVRDELMGRPVHDMDITTSALPEEVVSVFERTVPTGIQHGTVTVLCRSYAYEVTTYRVEGAYENHRRPAEVEFVRDLKEDLRRRDFTINAIAKAVDGMIVDPYHGMEDLEKGIVRCVGNARSRFQEDALRMVRCIRFASVFGFRIAYRTWKGLLEERDNISFVAMERFRVELEKLMEGRRPSRGLRLLHRSGLPANAKIPFIYKPDTDLIPIVDEIPMEQVVIRWALLLYACGLSAEEAHRVLRQWTFANIIREQIADILSVGEEVAALNIHSPYKEQWISIVLKYGREAAERWLSMAGYISSKQSGVCPVELLSNGYTWTEEMRIYRLSELSVSGKDLLKLTGRKGGPWIGEIMNKLLVKVASQTLPNDNETLIDEVKRVISSNE</sequence>
<evidence type="ECO:0000259" key="12">
    <source>
        <dbReference type="Pfam" id="PF13735"/>
    </source>
</evidence>
<name>A0A9X1WKM4_9BACL</name>
<comment type="similarity">
    <text evidence="9">Belongs to the tRNA nucleotidyltransferase/poly(A) polymerase family.</text>
</comment>
<feature type="domain" description="tRNA nucleotidyltransferase/poly(A) polymerase RNA and SrmB- binding" evidence="11">
    <location>
        <begin position="176"/>
        <end position="227"/>
    </location>
</feature>
<protein>
    <submittedName>
        <fullName evidence="13">CCA tRNA nucleotidyltransferase</fullName>
        <ecNumber evidence="13">2.7.7.72</ecNumber>
    </submittedName>
</protein>
<dbReference type="GO" id="GO:0004810">
    <property type="term" value="F:CCA tRNA nucleotidyltransferase activity"/>
    <property type="evidence" value="ECO:0007669"/>
    <property type="project" value="UniProtKB-EC"/>
</dbReference>
<evidence type="ECO:0000256" key="6">
    <source>
        <dbReference type="ARBA" id="ARBA00022741"/>
    </source>
</evidence>
<dbReference type="NCBIfam" id="NF009814">
    <property type="entry name" value="PRK13299.1"/>
    <property type="match status" value="1"/>
</dbReference>
<dbReference type="Pfam" id="PF13735">
    <property type="entry name" value="tRNA_NucTran2_2"/>
    <property type="match status" value="1"/>
</dbReference>
<evidence type="ECO:0000256" key="1">
    <source>
        <dbReference type="ARBA" id="ARBA00001946"/>
    </source>
</evidence>
<evidence type="ECO:0000259" key="10">
    <source>
        <dbReference type="Pfam" id="PF01743"/>
    </source>
</evidence>
<feature type="domain" description="CCA-adding enzyme C-terminal" evidence="12">
    <location>
        <begin position="258"/>
        <end position="411"/>
    </location>
</feature>
<keyword evidence="2 9" id="KW-0808">Transferase</keyword>
<dbReference type="InterPro" id="IPR002646">
    <property type="entry name" value="PolA_pol_head_dom"/>
</dbReference>
<dbReference type="Pfam" id="PF01743">
    <property type="entry name" value="PolyA_pol"/>
    <property type="match status" value="1"/>
</dbReference>
<dbReference type="SUPFAM" id="SSF81301">
    <property type="entry name" value="Nucleotidyltransferase"/>
    <property type="match status" value="1"/>
</dbReference>
<keyword evidence="6" id="KW-0547">Nucleotide-binding</keyword>
<keyword evidence="14" id="KW-1185">Reference proteome</keyword>
<dbReference type="Pfam" id="PF12627">
    <property type="entry name" value="PolyA_pol_RNAbd"/>
    <property type="match status" value="1"/>
</dbReference>
<comment type="cofactor">
    <cofactor evidence="1">
        <name>Mg(2+)</name>
        <dbReference type="ChEBI" id="CHEBI:18420"/>
    </cofactor>
</comment>
<evidence type="ECO:0000259" key="11">
    <source>
        <dbReference type="Pfam" id="PF12627"/>
    </source>
</evidence>
<organism evidence="13 14">
    <name type="scientific">Paenibacillus mangrovi</name>
    <dbReference type="NCBI Taxonomy" id="2931978"/>
    <lineage>
        <taxon>Bacteria</taxon>
        <taxon>Bacillati</taxon>
        <taxon>Bacillota</taxon>
        <taxon>Bacilli</taxon>
        <taxon>Bacillales</taxon>
        <taxon>Paenibacillaceae</taxon>
        <taxon>Paenibacillus</taxon>
    </lineage>
</organism>
<dbReference type="Gene3D" id="1.10.246.80">
    <property type="match status" value="1"/>
</dbReference>
<dbReference type="RefSeq" id="WP_244721109.1">
    <property type="nucleotide sequence ID" value="NZ_JALIRP010000002.1"/>
</dbReference>
<dbReference type="InterPro" id="IPR050264">
    <property type="entry name" value="Bact_CCA-adding_enz_type3_sf"/>
</dbReference>
<evidence type="ECO:0000256" key="3">
    <source>
        <dbReference type="ARBA" id="ARBA00022694"/>
    </source>
</evidence>
<keyword evidence="3" id="KW-0819">tRNA processing</keyword>
<dbReference type="GO" id="GO:0000049">
    <property type="term" value="F:tRNA binding"/>
    <property type="evidence" value="ECO:0007669"/>
    <property type="project" value="TreeGrafter"/>
</dbReference>
<keyword evidence="4 13" id="KW-0548">Nucleotidyltransferase</keyword>
<dbReference type="GO" id="GO:0000166">
    <property type="term" value="F:nucleotide binding"/>
    <property type="evidence" value="ECO:0007669"/>
    <property type="project" value="UniProtKB-KW"/>
</dbReference>
<evidence type="ECO:0000313" key="13">
    <source>
        <dbReference type="EMBL" id="MCJ8011052.1"/>
    </source>
</evidence>
<comment type="caution">
    <text evidence="13">The sequence shown here is derived from an EMBL/GenBank/DDBJ whole genome shotgun (WGS) entry which is preliminary data.</text>
</comment>